<dbReference type="PROSITE" id="PS00130">
    <property type="entry name" value="U_DNA_GLYCOSYLASE"/>
    <property type="match status" value="1"/>
</dbReference>
<dbReference type="EC" id="3.2.2.27" evidence="4"/>
<dbReference type="InterPro" id="IPR018085">
    <property type="entry name" value="Ura-DNA_Glyclase_AS"/>
</dbReference>
<comment type="caution">
    <text evidence="10">The sequence shown here is derived from an EMBL/GenBank/DDBJ whole genome shotgun (WGS) entry which is preliminary data.</text>
</comment>
<organism evidence="10 11">
    <name type="scientific">Metamycoplasma alkalescens 14918</name>
    <dbReference type="NCBI Taxonomy" id="1188234"/>
    <lineage>
        <taxon>Bacteria</taxon>
        <taxon>Bacillati</taxon>
        <taxon>Mycoplasmatota</taxon>
        <taxon>Mycoplasmoidales</taxon>
        <taxon>Metamycoplasmataceae</taxon>
        <taxon>Metamycoplasma</taxon>
    </lineage>
</organism>
<protein>
    <recommendedName>
        <fullName evidence="4">uracil-DNA glycosylase</fullName>
        <ecNumber evidence="4">3.2.2.27</ecNumber>
    </recommendedName>
</protein>
<dbReference type="eggNOG" id="COG0692">
    <property type="taxonomic scope" value="Bacteria"/>
</dbReference>
<feature type="domain" description="Uracil-DNA glycosylase-like" evidence="9">
    <location>
        <begin position="42"/>
        <end position="201"/>
    </location>
</feature>
<evidence type="ECO:0000313" key="11">
    <source>
        <dbReference type="Proteomes" id="UP000013137"/>
    </source>
</evidence>
<keyword evidence="7" id="KW-0234">DNA repair</keyword>
<dbReference type="PANTHER" id="PTHR11264:SF0">
    <property type="entry name" value="URACIL-DNA GLYCOSYLASE"/>
    <property type="match status" value="1"/>
</dbReference>
<evidence type="ECO:0000256" key="2">
    <source>
        <dbReference type="ARBA" id="ARBA00002631"/>
    </source>
</evidence>
<dbReference type="NCBIfam" id="NF003592">
    <property type="entry name" value="PRK05254.1-5"/>
    <property type="match status" value="1"/>
</dbReference>
<keyword evidence="5" id="KW-0227">DNA damage</keyword>
<dbReference type="AlphaFoldDB" id="N9UAR5"/>
<dbReference type="OrthoDB" id="9804372at2"/>
<proteinExistence type="inferred from homology"/>
<keyword evidence="6" id="KW-0378">Hydrolase</keyword>
<dbReference type="SMART" id="SM00986">
    <property type="entry name" value="UDG"/>
    <property type="match status" value="1"/>
</dbReference>
<gene>
    <name evidence="10" type="primary">ung</name>
    <name evidence="10" type="ORF">MALK_3790</name>
</gene>
<feature type="active site" description="Proton acceptor" evidence="8">
    <location>
        <position position="57"/>
    </location>
</feature>
<name>N9UAR5_9BACT</name>
<evidence type="ECO:0000256" key="8">
    <source>
        <dbReference type="PROSITE-ProRule" id="PRU10072"/>
    </source>
</evidence>
<dbReference type="InterPro" id="IPR002043">
    <property type="entry name" value="UDG_fam1"/>
</dbReference>
<dbReference type="PATRIC" id="fig|1188234.3.peg.353"/>
<keyword evidence="11" id="KW-1185">Reference proteome</keyword>
<dbReference type="SUPFAM" id="SSF52141">
    <property type="entry name" value="Uracil-DNA glycosylase-like"/>
    <property type="match status" value="1"/>
</dbReference>
<evidence type="ECO:0000256" key="1">
    <source>
        <dbReference type="ARBA" id="ARBA00001400"/>
    </source>
</evidence>
<dbReference type="GO" id="GO:0097510">
    <property type="term" value="P:base-excision repair, AP site formation via deaminated base removal"/>
    <property type="evidence" value="ECO:0007669"/>
    <property type="project" value="TreeGrafter"/>
</dbReference>
<evidence type="ECO:0000256" key="3">
    <source>
        <dbReference type="ARBA" id="ARBA00008184"/>
    </source>
</evidence>
<dbReference type="NCBIfam" id="NF003588">
    <property type="entry name" value="PRK05254.1-1"/>
    <property type="match status" value="1"/>
</dbReference>
<accession>N9UAR5</accession>
<evidence type="ECO:0000256" key="4">
    <source>
        <dbReference type="ARBA" id="ARBA00012030"/>
    </source>
</evidence>
<evidence type="ECO:0000313" key="10">
    <source>
        <dbReference type="EMBL" id="ENY54028.1"/>
    </source>
</evidence>
<evidence type="ECO:0000256" key="6">
    <source>
        <dbReference type="ARBA" id="ARBA00022801"/>
    </source>
</evidence>
<dbReference type="CDD" id="cd10027">
    <property type="entry name" value="UDG-F1-like"/>
    <property type="match status" value="1"/>
</dbReference>
<reference evidence="10 11" key="1">
    <citation type="journal article" date="2013" name="Genome Announc.">
        <title>Draft Genome Sequences of Mycoplasma alkalescens, Mycoplasma arginini, and Mycoplasma bovigenitalium, Three Species with Equivocal Pathogenic Status for Cattle.</title>
        <authorList>
            <person name="Manso-Silvan L."/>
            <person name="Tardy F."/>
            <person name="Baranowski E."/>
            <person name="Barre A."/>
            <person name="Blanchard A."/>
            <person name="Breton M."/>
            <person name="Couture C."/>
            <person name="Citti C."/>
            <person name="Dordet-Frisoni E."/>
            <person name="Dupuy V."/>
            <person name="Gaurivaud P."/>
            <person name="Jacob D."/>
            <person name="Lemaitre C."/>
            <person name="Nikolski M."/>
            <person name="Nouvel L.X."/>
            <person name="Poumarat F."/>
            <person name="Thebault P."/>
            <person name="Theil S."/>
            <person name="Thiaucourt F."/>
            <person name="Sirand-Pugnet P."/>
        </authorList>
    </citation>
    <scope>NUCLEOTIDE SEQUENCE [LARGE SCALE GENOMIC DNA]</scope>
    <source>
        <strain evidence="10 11">14918</strain>
    </source>
</reference>
<dbReference type="Proteomes" id="UP000013137">
    <property type="component" value="Unassembled WGS sequence"/>
</dbReference>
<evidence type="ECO:0000256" key="7">
    <source>
        <dbReference type="ARBA" id="ARBA00023204"/>
    </source>
</evidence>
<dbReference type="PANTHER" id="PTHR11264">
    <property type="entry name" value="URACIL-DNA GLYCOSYLASE"/>
    <property type="match status" value="1"/>
</dbReference>
<comment type="catalytic activity">
    <reaction evidence="1">
        <text>Hydrolyzes single-stranded DNA or mismatched double-stranded DNA and polynucleotides, releasing free uracil.</text>
        <dbReference type="EC" id="3.2.2.27"/>
    </reaction>
</comment>
<dbReference type="Pfam" id="PF03167">
    <property type="entry name" value="UDG"/>
    <property type="match status" value="1"/>
</dbReference>
<sequence>MKFNFEEFLARQKLLPYWKKIEEILQSKNLIPNRNLIFEAFNNFDFDNLKLVIVGQDPYPTNNNADGLCFSSKNKQTPKSLQNIFIEIKNSYPNATFLSNSLLSWKNQGILLLNSILTTEAYKPLAHKNIGWEIFNINLLNELLSINKEILFLAMGKNAQDFVQQLKTKKENFFFTAHPSPLSCHKGFFHSQVFKKINEKLLKLNKKPIIWDTK</sequence>
<dbReference type="InterPro" id="IPR005122">
    <property type="entry name" value="Uracil-DNA_glycosylase-like"/>
</dbReference>
<dbReference type="GO" id="GO:0004844">
    <property type="term" value="F:uracil DNA N-glycosylase activity"/>
    <property type="evidence" value="ECO:0007669"/>
    <property type="project" value="UniProtKB-EC"/>
</dbReference>
<comment type="similarity">
    <text evidence="3">Belongs to the uracil-DNA glycosylase (UDG) superfamily. UNG family.</text>
</comment>
<evidence type="ECO:0000256" key="5">
    <source>
        <dbReference type="ARBA" id="ARBA00022763"/>
    </source>
</evidence>
<evidence type="ECO:0000259" key="9">
    <source>
        <dbReference type="SMART" id="SM00986"/>
    </source>
</evidence>
<dbReference type="RefSeq" id="WP_002881457.1">
    <property type="nucleotide sequence ID" value="NZ_AMWK01000006.1"/>
</dbReference>
<dbReference type="InterPro" id="IPR036895">
    <property type="entry name" value="Uracil-DNA_glycosylase-like_sf"/>
</dbReference>
<dbReference type="EMBL" id="AMWK01000006">
    <property type="protein sequence ID" value="ENY54028.1"/>
    <property type="molecule type" value="Genomic_DNA"/>
</dbReference>
<comment type="function">
    <text evidence="2">Excises uracil residues from the DNA which can arise as a result of misincorporation of dUMP residues by DNA polymerase or due to deamination of cytosine.</text>
</comment>
<dbReference type="Gene3D" id="3.40.470.10">
    <property type="entry name" value="Uracil-DNA glycosylase-like domain"/>
    <property type="match status" value="1"/>
</dbReference>
<dbReference type="SMART" id="SM00987">
    <property type="entry name" value="UreE_C"/>
    <property type="match status" value="1"/>
</dbReference>